<proteinExistence type="predicted"/>
<reference evidence="11" key="1">
    <citation type="submission" date="2015-06" db="EMBL/GenBank/DDBJ databases">
        <title>Expansion of signal transduction pathways in fungi by whole-genome duplication.</title>
        <authorList>
            <consortium name="DOE Joint Genome Institute"/>
            <person name="Corrochano L.M."/>
            <person name="Kuo A."/>
            <person name="Marcet-Houben M."/>
            <person name="Polaino S."/>
            <person name="Salamov A."/>
            <person name="Villalobos J.M."/>
            <person name="Alvarez M.I."/>
            <person name="Avalos J."/>
            <person name="Benito E.P."/>
            <person name="Benoit I."/>
            <person name="Burger G."/>
            <person name="Camino L.P."/>
            <person name="Canovas D."/>
            <person name="Cerda-Olmedo E."/>
            <person name="Cheng J.-F."/>
            <person name="Dominguez A."/>
            <person name="Elias M."/>
            <person name="Eslava A.P."/>
            <person name="Glaser F."/>
            <person name="Grimwood J."/>
            <person name="Gutierrez G."/>
            <person name="Heitman J."/>
            <person name="Henrissat B."/>
            <person name="Iturriaga E.A."/>
            <person name="Lang B.F."/>
            <person name="Lavin J.L."/>
            <person name="Lee S."/>
            <person name="Li W."/>
            <person name="Lindquist E."/>
            <person name="Lopez-Garcia S."/>
            <person name="Luque E.M."/>
            <person name="Marcos A.T."/>
            <person name="Martin J."/>
            <person name="McCluskey K."/>
            <person name="Medina H.R."/>
            <person name="Miralles-Duran A."/>
            <person name="Miyazaki A."/>
            <person name="Munoz-Torres E."/>
            <person name="Oguiza J.A."/>
            <person name="Ohm R."/>
            <person name="Olmedo M."/>
            <person name="Orejas M."/>
            <person name="Ortiz-Castellanos L."/>
            <person name="Pisabarro A.G."/>
            <person name="Rodriguez-Romero J."/>
            <person name="Ruiz-Herrera J."/>
            <person name="Ruiz-Vazquez R."/>
            <person name="Sanz C."/>
            <person name="Schackwitz W."/>
            <person name="Schmutz J."/>
            <person name="Shahriari M."/>
            <person name="Shelest E."/>
            <person name="Silva-Franco F."/>
            <person name="Soanes D."/>
            <person name="Syed K."/>
            <person name="Tagua V.G."/>
            <person name="Talbot N.J."/>
            <person name="Thon M."/>
            <person name="De vries R.P."/>
            <person name="Wiebenga A."/>
            <person name="Yadav J.S."/>
            <person name="Braun E.L."/>
            <person name="Baker S."/>
            <person name="Garre V."/>
            <person name="Horwitz B."/>
            <person name="Torres-Martinez S."/>
            <person name="Idnurm A."/>
            <person name="Herrera-Estrella A."/>
            <person name="Gabaldon T."/>
            <person name="Grigoriev I.V."/>
        </authorList>
    </citation>
    <scope>NUCLEOTIDE SEQUENCE [LARGE SCALE GENOMIC DNA]</scope>
    <source>
        <strain evidence="11">NRRL 1555(-)</strain>
    </source>
</reference>
<dbReference type="Pfam" id="PF00168">
    <property type="entry name" value="C2"/>
    <property type="match status" value="5"/>
</dbReference>
<evidence type="ECO:0000259" key="8">
    <source>
        <dbReference type="PROSITE" id="PS50004"/>
    </source>
</evidence>
<evidence type="ECO:0000256" key="3">
    <source>
        <dbReference type="ARBA" id="ARBA00023055"/>
    </source>
</evidence>
<evidence type="ECO:0000256" key="7">
    <source>
        <dbReference type="SAM" id="Phobius"/>
    </source>
</evidence>
<feature type="domain" description="C2" evidence="8">
    <location>
        <begin position="1047"/>
        <end position="1168"/>
    </location>
</feature>
<evidence type="ECO:0000256" key="1">
    <source>
        <dbReference type="ARBA" id="ARBA00004370"/>
    </source>
</evidence>
<dbReference type="InterPro" id="IPR035892">
    <property type="entry name" value="C2_domain_sf"/>
</dbReference>
<dbReference type="Proteomes" id="UP000077315">
    <property type="component" value="Unassembled WGS sequence"/>
</dbReference>
<dbReference type="Pfam" id="PF25669">
    <property type="entry name" value="SMP_MUG190-like"/>
    <property type="match status" value="2"/>
</dbReference>
<dbReference type="OrthoDB" id="1029639at2759"/>
<evidence type="ECO:0000259" key="9">
    <source>
        <dbReference type="PROSITE" id="PS51847"/>
    </source>
</evidence>
<keyword evidence="2" id="KW-0813">Transport</keyword>
<comment type="subcellular location">
    <subcellularLocation>
        <location evidence="1">Membrane</location>
    </subcellularLocation>
</comment>
<keyword evidence="4" id="KW-0446">Lipid-binding</keyword>
<evidence type="ECO:0000313" key="10">
    <source>
        <dbReference type="EMBL" id="OAD77109.1"/>
    </source>
</evidence>
<evidence type="ECO:0000313" key="11">
    <source>
        <dbReference type="Proteomes" id="UP000077315"/>
    </source>
</evidence>
<evidence type="ECO:0008006" key="12">
    <source>
        <dbReference type="Google" id="ProtNLM"/>
    </source>
</evidence>
<dbReference type="FunCoup" id="A0A167P2B0">
    <property type="interactions" value="41"/>
</dbReference>
<dbReference type="InParanoid" id="A0A167P2B0"/>
<dbReference type="SUPFAM" id="SSF49562">
    <property type="entry name" value="C2 domain (Calcium/lipid-binding domain, CaLB)"/>
    <property type="match status" value="5"/>
</dbReference>
<dbReference type="SMART" id="SM00239">
    <property type="entry name" value="C2"/>
    <property type="match status" value="5"/>
</dbReference>
<feature type="region of interest" description="Disordered" evidence="6">
    <location>
        <begin position="1241"/>
        <end position="1261"/>
    </location>
</feature>
<name>A0A167P2B0_PHYB8</name>
<evidence type="ECO:0000256" key="2">
    <source>
        <dbReference type="ARBA" id="ARBA00022448"/>
    </source>
</evidence>
<feature type="domain" description="C2" evidence="8">
    <location>
        <begin position="710"/>
        <end position="840"/>
    </location>
</feature>
<dbReference type="InterPro" id="IPR031468">
    <property type="entry name" value="SMP_LBD"/>
</dbReference>
<keyword evidence="5 7" id="KW-0472">Membrane</keyword>
<dbReference type="InterPro" id="IPR052455">
    <property type="entry name" value="Tricalbin_domain"/>
</dbReference>
<dbReference type="Pfam" id="PF24920">
    <property type="entry name" value="C2_TCB1"/>
    <property type="match status" value="1"/>
</dbReference>
<gene>
    <name evidence="10" type="ORF">PHYBLDRAFT_180329</name>
</gene>
<dbReference type="PROSITE" id="PS51847">
    <property type="entry name" value="SMP"/>
    <property type="match status" value="1"/>
</dbReference>
<dbReference type="PANTHER" id="PTHR46980:SF2">
    <property type="entry name" value="TRICALBIN-1-RELATED"/>
    <property type="match status" value="1"/>
</dbReference>
<evidence type="ECO:0000256" key="5">
    <source>
        <dbReference type="ARBA" id="ARBA00023136"/>
    </source>
</evidence>
<dbReference type="GO" id="GO:0006869">
    <property type="term" value="P:lipid transport"/>
    <property type="evidence" value="ECO:0007669"/>
    <property type="project" value="UniProtKB-KW"/>
</dbReference>
<feature type="domain" description="C2" evidence="8">
    <location>
        <begin position="580"/>
        <end position="691"/>
    </location>
</feature>
<feature type="domain" description="C2" evidence="8">
    <location>
        <begin position="434"/>
        <end position="553"/>
    </location>
</feature>
<keyword evidence="7" id="KW-1133">Transmembrane helix</keyword>
<dbReference type="PANTHER" id="PTHR46980">
    <property type="entry name" value="TRICALBIN-1-RELATED"/>
    <property type="match status" value="1"/>
</dbReference>
<protein>
    <recommendedName>
        <fullName evidence="12">C2 domain-containing protein</fullName>
    </recommendedName>
</protein>
<dbReference type="CDD" id="cd21678">
    <property type="entry name" value="SMP_TCB"/>
    <property type="match status" value="1"/>
</dbReference>
<dbReference type="Gene3D" id="2.60.40.150">
    <property type="entry name" value="C2 domain"/>
    <property type="match status" value="5"/>
</dbReference>
<feature type="domain" description="C2" evidence="8">
    <location>
        <begin position="1266"/>
        <end position="1392"/>
    </location>
</feature>
<dbReference type="PROSITE" id="PS50004">
    <property type="entry name" value="C2"/>
    <property type="match status" value="5"/>
</dbReference>
<feature type="domain" description="SMP-LTD" evidence="9">
    <location>
        <begin position="232"/>
        <end position="437"/>
    </location>
</feature>
<dbReference type="InterPro" id="IPR000008">
    <property type="entry name" value="C2_dom"/>
</dbReference>
<evidence type="ECO:0000256" key="4">
    <source>
        <dbReference type="ARBA" id="ARBA00023121"/>
    </source>
</evidence>
<dbReference type="RefSeq" id="XP_018295149.1">
    <property type="nucleotide sequence ID" value="XM_018438297.1"/>
</dbReference>
<keyword evidence="11" id="KW-1185">Reference proteome</keyword>
<dbReference type="GeneID" id="28999203"/>
<keyword evidence="7" id="KW-0812">Transmembrane</keyword>
<dbReference type="STRING" id="763407.A0A167P2B0"/>
<accession>A0A167P2B0</accession>
<dbReference type="InterPro" id="IPR056910">
    <property type="entry name" value="TCB1-3_C2"/>
</dbReference>
<dbReference type="GO" id="GO:0016020">
    <property type="term" value="C:membrane"/>
    <property type="evidence" value="ECO:0007669"/>
    <property type="project" value="UniProtKB-SubCell"/>
</dbReference>
<keyword evidence="3" id="KW-0445">Lipid transport</keyword>
<dbReference type="CDD" id="cd00030">
    <property type="entry name" value="C2"/>
    <property type="match status" value="1"/>
</dbReference>
<dbReference type="EMBL" id="KV440975">
    <property type="protein sequence ID" value="OAD77109.1"/>
    <property type="molecule type" value="Genomic_DNA"/>
</dbReference>
<dbReference type="GO" id="GO:0008289">
    <property type="term" value="F:lipid binding"/>
    <property type="evidence" value="ECO:0007669"/>
    <property type="project" value="UniProtKB-KW"/>
</dbReference>
<feature type="transmembrane region" description="Helical" evidence="7">
    <location>
        <begin position="190"/>
        <end position="207"/>
    </location>
</feature>
<organism evidence="10 11">
    <name type="scientific">Phycomyces blakesleeanus (strain ATCC 8743b / DSM 1359 / FGSC 10004 / NBRC 33097 / NRRL 1555)</name>
    <dbReference type="NCBI Taxonomy" id="763407"/>
    <lineage>
        <taxon>Eukaryota</taxon>
        <taxon>Fungi</taxon>
        <taxon>Fungi incertae sedis</taxon>
        <taxon>Mucoromycota</taxon>
        <taxon>Mucoromycotina</taxon>
        <taxon>Mucoromycetes</taxon>
        <taxon>Mucorales</taxon>
        <taxon>Phycomycetaceae</taxon>
        <taxon>Phycomyces</taxon>
    </lineage>
</organism>
<sequence length="1411" mass="157465">MADKIDISAADNDTFDSSAAPIHAVDTTSQPHTSAKKLIPADIVPDLHAFAKSDGLKTELATHDANEIKRVITEAEKKPVMPSRLRKKLEISTEGITSTDREDISPTMVGTFPHCPLPASRIPPWYRTGWTAFSTENNPGGSLNIKATQPKFHILDEAIPNMYYGEWWHNVSALVITALMAWIIGKVGGGLGPVFLGCLFLGTYYQLSIRRFRRNARDDIQREVAKVKVEADEETVEWMNSFVQKFWLIFEPVLSALVVENLDTYITDYLPSFLDSVRLTTFTLGTKPFLIDSVKTYPNTEPDTVCMDWRVSFMPNDLTDLSAKELDSRVNPRVVMTARVGKGSLGAGFPILVEDMSFTGHMRVNIRFMSKFPYIKTIDACFLEKPEFDYVCKPLGGDSFGFDVNIIPGLQGFIADQIHAILGPLLYAPNVFTVEVDKFMAGDLDMSQANGVLAITVYSASPISNCEDLICEPANPFIRFYIDHAQELGRTSPKEKTLEPQWNETHFLLLNNLTSQLCLELRDHNPGSKDRRLATGIYDLRELDAENKYDQEGVNVVLLRDGKSISDLRVDLHYLPISKPIKNIDGTIEPAVESNSGVLRLTVHECSDLEGDKISPYVRLIISGTEKLKTPVVKRNNNPSYEVSQEMVILDKSEVFIRVEVKNSANNKDVLGVCTSYLNDLMRTQEENDYRLTLTRDGKDVGTIRMSAQWKPVIMSGISEGLGGHGFDNPPIGVVRLALWEARDLRNVEAVTNGKSDPYVRVLSGNQIRASTEVIDNNLYPEWGEIHYIPIHSPKEDLLLEVMDWNQRTKDKSLGVTEIHMSNLVRQCIGDQAENPDRWCESTGKKIDQWAQLRSTDRRSTKGELRYTAEFLPALSIPQVPTPEEGELVSSHQEPPLKDLHGSYIKYTPDDLVDLISYRSGIIKVKIHEVSLPHVAAAYCRLVVDSLSPQYKTSKMRGKDIKFEETGDAFIKETDFSRVAIEIKPASSDEKDDVKIGYWVDSASKIVRRIQQQRRRQQQDPETSFKGDWYPLMGTNSPGRIRLSFDYIPLSNFTLNPDESLENQGNLTVTLVSATDLMAADKSGTSDPYVVFTVNGERVHRSAVIKKTLNPVWKNEVFTVAIQSRVTASLRIEVFDWNQIKGHDPIGSGGITIRGDMVESFESRDAVIPLDGVAGVSGSVRVRFMWQPKLLINKKTQTSVLGDNRMYTSEIPEAVPEPPNNVVAPAQSTYTEILADSSISASNRSGYAGTNSDNESVGTNPRFSIDTNSIISSFADSSGGSESQGVNGEVTVQIVEARGLRGVDRGGTSDPFVRVVVGRSPTYKTKVIKKTLTPEWHETFSASVSNQPTVFDFKVKDHNKLKHSIDLGQCRWNIWDLLHVEDGQIAPVDIWLPLYPTGSGELRLKIEFAPA</sequence>
<dbReference type="VEuPathDB" id="FungiDB:PHYBLDRAFT_180329"/>
<evidence type="ECO:0000256" key="6">
    <source>
        <dbReference type="SAM" id="MobiDB-lite"/>
    </source>
</evidence>